<protein>
    <submittedName>
        <fullName evidence="1">Hexosyltransferase</fullName>
    </submittedName>
</protein>
<keyword evidence="2" id="KW-1185">Reference proteome</keyword>
<dbReference type="Proteomes" id="UP001140206">
    <property type="component" value="Chromosome 3"/>
</dbReference>
<comment type="caution">
    <text evidence="1">The sequence shown here is derived from an EMBL/GenBank/DDBJ whole genome shotgun (WGS) entry which is preliminary data.</text>
</comment>
<proteinExistence type="predicted"/>
<sequence length="134" mass="15344">MTLVFCRHQHKRLAALEMERAHANHKVYVGKYSSHTNGTRNGKRILVVIGLRTGFGRKIYRDAVRKSWLPSGATLKKLEQEKGILVQFVIGRRLLLRTYAHDDVSIESWMIGLDVKHVNEGKLCCSSWSPGFRI</sequence>
<name>A0AAV8E7Y2_9POAL</name>
<dbReference type="AlphaFoldDB" id="A0AAV8E7Y2"/>
<accession>A0AAV8E7Y2</accession>
<organism evidence="1 2">
    <name type="scientific">Rhynchospora pubera</name>
    <dbReference type="NCBI Taxonomy" id="906938"/>
    <lineage>
        <taxon>Eukaryota</taxon>
        <taxon>Viridiplantae</taxon>
        <taxon>Streptophyta</taxon>
        <taxon>Embryophyta</taxon>
        <taxon>Tracheophyta</taxon>
        <taxon>Spermatophyta</taxon>
        <taxon>Magnoliopsida</taxon>
        <taxon>Liliopsida</taxon>
        <taxon>Poales</taxon>
        <taxon>Cyperaceae</taxon>
        <taxon>Cyperoideae</taxon>
        <taxon>Rhynchosporeae</taxon>
        <taxon>Rhynchospora</taxon>
    </lineage>
</organism>
<gene>
    <name evidence="1" type="ORF">LUZ62_058760</name>
</gene>
<dbReference type="EMBL" id="JAMFTS010000003">
    <property type="protein sequence ID" value="KAJ4774503.1"/>
    <property type="molecule type" value="Genomic_DNA"/>
</dbReference>
<evidence type="ECO:0000313" key="1">
    <source>
        <dbReference type="EMBL" id="KAJ4774503.1"/>
    </source>
</evidence>
<evidence type="ECO:0000313" key="2">
    <source>
        <dbReference type="Proteomes" id="UP001140206"/>
    </source>
</evidence>
<reference evidence="1" key="1">
    <citation type="submission" date="2022-08" db="EMBL/GenBank/DDBJ databases">
        <authorList>
            <person name="Marques A."/>
        </authorList>
    </citation>
    <scope>NUCLEOTIDE SEQUENCE</scope>
    <source>
        <strain evidence="1">RhyPub2mFocal</strain>
        <tissue evidence="1">Leaves</tissue>
    </source>
</reference>